<dbReference type="AlphaFoldDB" id="A0AAN7P0Q7"/>
<feature type="domain" description="Nab N-terminal" evidence="8">
    <location>
        <begin position="88"/>
        <end position="164"/>
    </location>
</feature>
<comment type="similarity">
    <text evidence="2">Belongs to the NAB family.</text>
</comment>
<dbReference type="InterPro" id="IPR006988">
    <property type="entry name" value="Nab_N"/>
</dbReference>
<comment type="caution">
    <text evidence="10">The sequence shown here is derived from an EMBL/GenBank/DDBJ whole genome shotgun (WGS) entry which is preliminary data.</text>
</comment>
<evidence type="ECO:0000313" key="11">
    <source>
        <dbReference type="Proteomes" id="UP001353858"/>
    </source>
</evidence>
<keyword evidence="11" id="KW-1185">Reference proteome</keyword>
<feature type="region of interest" description="Disordered" evidence="7">
    <location>
        <begin position="400"/>
        <end position="442"/>
    </location>
</feature>
<feature type="region of interest" description="Disordered" evidence="7">
    <location>
        <begin position="1"/>
        <end position="22"/>
    </location>
</feature>
<feature type="domain" description="NAB co-repressor" evidence="9">
    <location>
        <begin position="256"/>
        <end position="377"/>
    </location>
</feature>
<dbReference type="InterPro" id="IPR006989">
    <property type="entry name" value="NAB_co-repressor_dom"/>
</dbReference>
<evidence type="ECO:0000256" key="2">
    <source>
        <dbReference type="ARBA" id="ARBA00008864"/>
    </source>
</evidence>
<evidence type="ECO:0000256" key="5">
    <source>
        <dbReference type="ARBA" id="ARBA00023163"/>
    </source>
</evidence>
<dbReference type="GO" id="GO:0045892">
    <property type="term" value="P:negative regulation of DNA-templated transcription"/>
    <property type="evidence" value="ECO:0007669"/>
    <property type="project" value="InterPro"/>
</dbReference>
<gene>
    <name evidence="10" type="ORF">RN001_015675</name>
</gene>
<evidence type="ECO:0008006" key="12">
    <source>
        <dbReference type="Google" id="ProtNLM"/>
    </source>
</evidence>
<dbReference type="PANTHER" id="PTHR12623">
    <property type="entry name" value="NGFI-A BINDING PROTEIN"/>
    <property type="match status" value="1"/>
</dbReference>
<feature type="region of interest" description="Disordered" evidence="7">
    <location>
        <begin position="223"/>
        <end position="249"/>
    </location>
</feature>
<dbReference type="PANTHER" id="PTHR12623:SF10">
    <property type="entry name" value="NGFI-A-BINDING PROTEIN HOMOLOG"/>
    <property type="match status" value="1"/>
</dbReference>
<evidence type="ECO:0000256" key="3">
    <source>
        <dbReference type="ARBA" id="ARBA00022491"/>
    </source>
</evidence>
<reference evidence="11" key="1">
    <citation type="submission" date="2023-01" db="EMBL/GenBank/DDBJ databases">
        <title>Key to firefly adult light organ development and bioluminescence: homeobox transcription factors regulate luciferase expression and transportation to peroxisome.</title>
        <authorList>
            <person name="Fu X."/>
        </authorList>
    </citation>
    <scope>NUCLEOTIDE SEQUENCE [LARGE SCALE GENOMIC DNA]</scope>
</reference>
<evidence type="ECO:0000259" key="9">
    <source>
        <dbReference type="Pfam" id="PF04905"/>
    </source>
</evidence>
<dbReference type="EMBL" id="JARPUR010000008">
    <property type="protein sequence ID" value="KAK4871551.1"/>
    <property type="molecule type" value="Genomic_DNA"/>
</dbReference>
<organism evidence="10 11">
    <name type="scientific">Aquatica leii</name>
    <dbReference type="NCBI Taxonomy" id="1421715"/>
    <lineage>
        <taxon>Eukaryota</taxon>
        <taxon>Metazoa</taxon>
        <taxon>Ecdysozoa</taxon>
        <taxon>Arthropoda</taxon>
        <taxon>Hexapoda</taxon>
        <taxon>Insecta</taxon>
        <taxon>Pterygota</taxon>
        <taxon>Neoptera</taxon>
        <taxon>Endopterygota</taxon>
        <taxon>Coleoptera</taxon>
        <taxon>Polyphaga</taxon>
        <taxon>Elateriformia</taxon>
        <taxon>Elateroidea</taxon>
        <taxon>Lampyridae</taxon>
        <taxon>Luciolinae</taxon>
        <taxon>Aquatica</taxon>
    </lineage>
</organism>
<protein>
    <recommendedName>
        <fullName evidence="12">NGFI-A-binding protein homolog</fullName>
    </recommendedName>
</protein>
<feature type="compositionally biased region" description="Low complexity" evidence="7">
    <location>
        <begin position="400"/>
        <end position="411"/>
    </location>
</feature>
<sequence>MVCAMEAGTNNSNEDVRPSSAGPSLVNVVTSNCASARQSPKINMPTSALITASPSASSLLHRNSASPSLPRKIMSKNHNNTMFPTSYPSNLAELQLYRLMQHASLLYYYDTLLEMGGDDVQQLCDAGEEEFLEIMSLVGMASKPLHVRRLQKSLQEWVTNSSKFKIPLIPGEDFEIELSSPRVSSNHSVYIIDNTDNNKPLYSPSSAEVCALPSATSPGHCLTKRPYSPLDGPSCPPSSSSSPSNNSASLQLTPTLLENQIAKLANAAERLSKQLPQFEPKPYNTKKKMSKELELVMSMPENDPRRMDEIRRYAAIYGRFDCKRRPEKPLTLHEVSVNEAAAQICRFVPVLLTRRDELFPLARQVVKDSGCHYSKTQISSTYLSRLSTCDKDILSDALSNSRNSSRVSANSDTEGSLPKRPKIESDIETNEPGLNRQEKDSDGLLITRSPLHSLFQLHTKSHQLQSTRDLARNSSLTDFDEMDSHYSYSNSSSPYQAVNHDQETTCLENNGVRVLEDNSNSEVEDTNKYLPKVIAASGDNIIAVANPALAMSPTILASGSRENRKMD</sequence>
<feature type="compositionally biased region" description="Low complexity" evidence="7">
    <location>
        <begin position="228"/>
        <end position="249"/>
    </location>
</feature>
<dbReference type="InterPro" id="IPR039040">
    <property type="entry name" value="NAB_fam"/>
</dbReference>
<keyword evidence="3" id="KW-0678">Repressor</keyword>
<dbReference type="Pfam" id="PF04904">
    <property type="entry name" value="SAM_NCD1"/>
    <property type="match status" value="1"/>
</dbReference>
<dbReference type="InterPro" id="IPR038398">
    <property type="entry name" value="NCD2_sf"/>
</dbReference>
<name>A0AAN7P0Q7_9COLE</name>
<evidence type="ECO:0000259" key="8">
    <source>
        <dbReference type="Pfam" id="PF04904"/>
    </source>
</evidence>
<keyword evidence="5" id="KW-0804">Transcription</keyword>
<accession>A0AAN7P0Q7</accession>
<evidence type="ECO:0000256" key="1">
    <source>
        <dbReference type="ARBA" id="ARBA00004123"/>
    </source>
</evidence>
<dbReference type="Proteomes" id="UP001353858">
    <property type="component" value="Unassembled WGS sequence"/>
</dbReference>
<dbReference type="Gene3D" id="1.20.120.2010">
    <property type="entry name" value="NAB conserved domain 2"/>
    <property type="match status" value="1"/>
</dbReference>
<evidence type="ECO:0000256" key="4">
    <source>
        <dbReference type="ARBA" id="ARBA00023015"/>
    </source>
</evidence>
<evidence type="ECO:0000313" key="10">
    <source>
        <dbReference type="EMBL" id="KAK4871551.1"/>
    </source>
</evidence>
<dbReference type="FunFam" id="1.20.120.2010:FF:000001">
    <property type="entry name" value="NGFI-A-binding protein 1 isoform X1"/>
    <property type="match status" value="1"/>
</dbReference>
<evidence type="ECO:0000256" key="7">
    <source>
        <dbReference type="SAM" id="MobiDB-lite"/>
    </source>
</evidence>
<keyword evidence="6" id="KW-0539">Nucleus</keyword>
<dbReference type="Pfam" id="PF04905">
    <property type="entry name" value="NCD2"/>
    <property type="match status" value="1"/>
</dbReference>
<dbReference type="GO" id="GO:0005634">
    <property type="term" value="C:nucleus"/>
    <property type="evidence" value="ECO:0007669"/>
    <property type="project" value="UniProtKB-SubCell"/>
</dbReference>
<proteinExistence type="inferred from homology"/>
<keyword evidence="4" id="KW-0805">Transcription regulation</keyword>
<evidence type="ECO:0000256" key="6">
    <source>
        <dbReference type="ARBA" id="ARBA00023242"/>
    </source>
</evidence>
<dbReference type="GO" id="GO:0003712">
    <property type="term" value="F:transcription coregulator activity"/>
    <property type="evidence" value="ECO:0007669"/>
    <property type="project" value="InterPro"/>
</dbReference>
<comment type="subcellular location">
    <subcellularLocation>
        <location evidence="1">Nucleus</location>
    </subcellularLocation>
</comment>